<dbReference type="PANTHER" id="PTHR34070:SF1">
    <property type="entry name" value="DNA ALKYLATION REPAIR PROTEIN"/>
    <property type="match status" value="1"/>
</dbReference>
<organism evidence="1 2">
    <name type="scientific">Lachnospira hominis</name>
    <name type="common">ex Liu et al. 2021</name>
    <dbReference type="NCBI Taxonomy" id="2763051"/>
    <lineage>
        <taxon>Bacteria</taxon>
        <taxon>Bacillati</taxon>
        <taxon>Bacillota</taxon>
        <taxon>Clostridia</taxon>
        <taxon>Lachnospirales</taxon>
        <taxon>Lachnospiraceae</taxon>
        <taxon>Lachnospira</taxon>
    </lineage>
</organism>
<dbReference type="Pfam" id="PF08713">
    <property type="entry name" value="DNA_alkylation"/>
    <property type="match status" value="1"/>
</dbReference>
<dbReference type="SUPFAM" id="SSF48371">
    <property type="entry name" value="ARM repeat"/>
    <property type="match status" value="1"/>
</dbReference>
<dbReference type="PANTHER" id="PTHR34070">
    <property type="entry name" value="ARMADILLO-TYPE FOLD"/>
    <property type="match status" value="1"/>
</dbReference>
<evidence type="ECO:0000313" key="2">
    <source>
        <dbReference type="Proteomes" id="UP000628463"/>
    </source>
</evidence>
<name>A0ABR7G0X3_9FIRM</name>
<protein>
    <submittedName>
        <fullName evidence="1">DNA alkylation repair protein</fullName>
    </submittedName>
</protein>
<dbReference type="CDD" id="cd06561">
    <property type="entry name" value="AlkD_like"/>
    <property type="match status" value="1"/>
</dbReference>
<proteinExistence type="predicted"/>
<gene>
    <name evidence="1" type="ORF">H8S01_08985</name>
</gene>
<dbReference type="InterPro" id="IPR016024">
    <property type="entry name" value="ARM-type_fold"/>
</dbReference>
<dbReference type="Proteomes" id="UP000628463">
    <property type="component" value="Unassembled WGS sequence"/>
</dbReference>
<sequence>MLKYIRDELVSMTDKGNYQTFTSSLIPGCNNIIGVRQPALKKYAKQLVKENEDFRKLLTEPDLYYEETLLRGYIIGMGTAKEKDFDKALEDLKKFVPLIDNWAVNDGFCVEFRIMDKYRQEFLPFLEKCILSEDEFEARAGLIMLLDHYIKVDADGNKKPRMKKVMLEDIGMCGENNKKEEQGMYIDKILLLVNRDFSSNGYYTQMAAGWLLAECFVTFPLDTWRYLTDKENMKLDNVSYKKAIRKICESLTPDDEVKKVVRELA</sequence>
<dbReference type="EMBL" id="JACOPD010000005">
    <property type="protein sequence ID" value="MBC5681094.1"/>
    <property type="molecule type" value="Genomic_DNA"/>
</dbReference>
<dbReference type="Gene3D" id="1.25.10.90">
    <property type="match status" value="1"/>
</dbReference>
<dbReference type="RefSeq" id="WP_186836953.1">
    <property type="nucleotide sequence ID" value="NZ_JACOPD010000005.1"/>
</dbReference>
<accession>A0ABR7G0X3</accession>
<evidence type="ECO:0000313" key="1">
    <source>
        <dbReference type="EMBL" id="MBC5681094.1"/>
    </source>
</evidence>
<reference evidence="1 2" key="1">
    <citation type="submission" date="2020-08" db="EMBL/GenBank/DDBJ databases">
        <title>Genome public.</title>
        <authorList>
            <person name="Liu C."/>
            <person name="Sun Q."/>
        </authorList>
    </citation>
    <scope>NUCLEOTIDE SEQUENCE [LARGE SCALE GENOMIC DNA]</scope>
    <source>
        <strain evidence="1 2">NSJ-43</strain>
    </source>
</reference>
<comment type="caution">
    <text evidence="1">The sequence shown here is derived from an EMBL/GenBank/DDBJ whole genome shotgun (WGS) entry which is preliminary data.</text>
</comment>
<dbReference type="InterPro" id="IPR014825">
    <property type="entry name" value="DNA_alkylation"/>
</dbReference>
<keyword evidence="2" id="KW-1185">Reference proteome</keyword>